<organism evidence="1 2">
    <name type="scientific">Nesterenkonia rhizosphaerae</name>
    <dbReference type="NCBI Taxonomy" id="1348272"/>
    <lineage>
        <taxon>Bacteria</taxon>
        <taxon>Bacillati</taxon>
        <taxon>Actinomycetota</taxon>
        <taxon>Actinomycetes</taxon>
        <taxon>Micrococcales</taxon>
        <taxon>Micrococcaceae</taxon>
        <taxon>Nesterenkonia</taxon>
    </lineage>
</organism>
<evidence type="ECO:0008006" key="3">
    <source>
        <dbReference type="Google" id="ProtNLM"/>
    </source>
</evidence>
<dbReference type="EMBL" id="BAABLW010000005">
    <property type="protein sequence ID" value="GAA4915943.1"/>
    <property type="molecule type" value="Genomic_DNA"/>
</dbReference>
<dbReference type="RefSeq" id="WP_345476857.1">
    <property type="nucleotide sequence ID" value="NZ_BAABLW010000005.1"/>
</dbReference>
<proteinExistence type="predicted"/>
<keyword evidence="2" id="KW-1185">Reference proteome</keyword>
<dbReference type="Proteomes" id="UP001500368">
    <property type="component" value="Unassembled WGS sequence"/>
</dbReference>
<protein>
    <recommendedName>
        <fullName evidence="3">DUF222 domain-containing protein</fullName>
    </recommendedName>
</protein>
<reference evidence="2" key="1">
    <citation type="journal article" date="2019" name="Int. J. Syst. Evol. Microbiol.">
        <title>The Global Catalogue of Microorganisms (GCM) 10K type strain sequencing project: providing services to taxonomists for standard genome sequencing and annotation.</title>
        <authorList>
            <consortium name="The Broad Institute Genomics Platform"/>
            <consortium name="The Broad Institute Genome Sequencing Center for Infectious Disease"/>
            <person name="Wu L."/>
            <person name="Ma J."/>
        </authorList>
    </citation>
    <scope>NUCLEOTIDE SEQUENCE [LARGE SCALE GENOMIC DNA]</scope>
    <source>
        <strain evidence="2">JCM 19129</strain>
    </source>
</reference>
<evidence type="ECO:0000313" key="2">
    <source>
        <dbReference type="Proteomes" id="UP001500368"/>
    </source>
</evidence>
<accession>A0ABP9FTT4</accession>
<name>A0ABP9FTT4_9MICC</name>
<sequence length="298" mass="32203">MPTPAQKQLLALLLALEAEGDQELIEQQQAQGLAPKKAARPLTPVELRSQVRFADHEDILDGALAQLEALIGDLHGESRRLLMLEVFGEARATITPAEAQQLIHHVVTNQPPAIAATEQAAAGQIATVLAGVYTAVSVLTIQEAVAQGRAPIQPLELTPEVLLPQALAVASHPWRRITTKVEAELTRPAVLLEPAIEPGRMEQVFDTIKVDGTRDEANQAINQTGGRGRIDSAEVLEPDEIWASEIMDGRVCEHCADVDGKDYATLADARADYPHGQFLNCKGGARCRGTLVFLYNET</sequence>
<gene>
    <name evidence="1" type="ORF">GCM10025790_08750</name>
</gene>
<evidence type="ECO:0000313" key="1">
    <source>
        <dbReference type="EMBL" id="GAA4915943.1"/>
    </source>
</evidence>
<comment type="caution">
    <text evidence="1">The sequence shown here is derived from an EMBL/GenBank/DDBJ whole genome shotgun (WGS) entry which is preliminary data.</text>
</comment>